<gene>
    <name evidence="3" type="ORF">ACZ11_06610</name>
</gene>
<dbReference type="Gene3D" id="3.40.1170.60">
    <property type="match status" value="1"/>
</dbReference>
<dbReference type="EMBL" id="LFXJ01000005">
    <property type="protein sequence ID" value="KMY31856.1"/>
    <property type="molecule type" value="Genomic_DNA"/>
</dbReference>
<dbReference type="InterPro" id="IPR050116">
    <property type="entry name" value="DNA_polymerase-Y"/>
</dbReference>
<name>A0A0K9FCL0_9BACI</name>
<dbReference type="InterPro" id="IPR036775">
    <property type="entry name" value="DNA_pol_Y-fam_lit_finger_sf"/>
</dbReference>
<dbReference type="GO" id="GO:0003887">
    <property type="term" value="F:DNA-directed DNA polymerase activity"/>
    <property type="evidence" value="ECO:0007669"/>
    <property type="project" value="InterPro"/>
</dbReference>
<dbReference type="SUPFAM" id="SSF100879">
    <property type="entry name" value="Lesion bypass DNA polymerase (Y-family), little finger domain"/>
    <property type="match status" value="1"/>
</dbReference>
<comment type="similarity">
    <text evidence="1">Belongs to the DNA polymerase type-Y family.</text>
</comment>
<dbReference type="OrthoDB" id="9808813at2"/>
<evidence type="ECO:0000256" key="1">
    <source>
        <dbReference type="ARBA" id="ARBA00010945"/>
    </source>
</evidence>
<dbReference type="Gene3D" id="1.10.150.20">
    <property type="entry name" value="5' to 3' exonuclease, C-terminal subdomain"/>
    <property type="match status" value="1"/>
</dbReference>
<sequence>MNYESMPNRPIMCIDMKCFYASIVAMLHGIDVLKTPVAVVANFDQPGSVVLAASPLMKEKFSIKTGSRRYEIPKHPDIRLFEPKMSFFIQMSMTITKLISNYVPVDAIHVYSVDESFVDLTGTEKLWGSPEETAKEIQRAILDQFNIPSAVGMGPNMLIAKLALDLDAKKTGFARWTYEDIPKKLWPVRPLSEMWGIGKQMEANLNAMGIQTVGGLANTDLKELEKRFGVMGNQLYYHAWGIDLSTLGEPLISNGALSFGKGQMLMRDYHTRKEISVVLLEMCEDVMKRTRDAGYVGRTISIGLSYSRNAMTKGFHRSKTITVPTSETLVMYKTCIELLDKHFAGEPARQLSVRISNLEREHSIQLDLFDDRKPQRQIIGPTMDAIRNRFGATSILRAVSFTKAGTAINRDRLVGGHLA</sequence>
<evidence type="ECO:0000259" key="2">
    <source>
        <dbReference type="PROSITE" id="PS50173"/>
    </source>
</evidence>
<dbReference type="GeneID" id="96597948"/>
<dbReference type="Gene3D" id="3.30.1490.100">
    <property type="entry name" value="DNA polymerase, Y-family, little finger domain"/>
    <property type="match status" value="1"/>
</dbReference>
<dbReference type="PATRIC" id="fig|582475.4.peg.792"/>
<dbReference type="Pfam" id="PF11799">
    <property type="entry name" value="IMS_C"/>
    <property type="match status" value="1"/>
</dbReference>
<dbReference type="PANTHER" id="PTHR11076">
    <property type="entry name" value="DNA REPAIR POLYMERASE UMUC / TRANSFERASE FAMILY MEMBER"/>
    <property type="match status" value="1"/>
</dbReference>
<dbReference type="Pfam" id="PF00817">
    <property type="entry name" value="IMS"/>
    <property type="match status" value="1"/>
</dbReference>
<dbReference type="GO" id="GO:0042276">
    <property type="term" value="P:error-prone translesion synthesis"/>
    <property type="evidence" value="ECO:0007669"/>
    <property type="project" value="TreeGrafter"/>
</dbReference>
<dbReference type="InterPro" id="IPR017961">
    <property type="entry name" value="DNA_pol_Y-fam_little_finger"/>
</dbReference>
<reference evidence="4" key="1">
    <citation type="submission" date="2015-07" db="EMBL/GenBank/DDBJ databases">
        <authorList>
            <consortium name="Consortium for Microbial Forensics and Genomics (microFORGE)"/>
            <person name="Knight B.M."/>
            <person name="Roberts D.P."/>
            <person name="Lin D."/>
            <person name="Hari K."/>
            <person name="Fletcher J."/>
            <person name="Melcher U."/>
            <person name="Blagden T."/>
            <person name="Winegar R.A."/>
        </authorList>
    </citation>
    <scope>NUCLEOTIDE SEQUENCE [LARGE SCALE GENOMIC DNA]</scope>
    <source>
        <strain evidence="4">DSM 23493</strain>
    </source>
</reference>
<dbReference type="Proteomes" id="UP000037326">
    <property type="component" value="Unassembled WGS sequence"/>
</dbReference>
<proteinExistence type="inferred from homology"/>
<feature type="domain" description="UmuC" evidence="2">
    <location>
        <begin position="11"/>
        <end position="198"/>
    </location>
</feature>
<dbReference type="AlphaFoldDB" id="A0A0K9FCL0"/>
<dbReference type="InterPro" id="IPR053848">
    <property type="entry name" value="IMS_HHH_1"/>
</dbReference>
<dbReference type="GO" id="GO:0009432">
    <property type="term" value="P:SOS response"/>
    <property type="evidence" value="ECO:0007669"/>
    <property type="project" value="TreeGrafter"/>
</dbReference>
<dbReference type="CDD" id="cd01700">
    <property type="entry name" value="PolY_Pol_V_umuC"/>
    <property type="match status" value="1"/>
</dbReference>
<dbReference type="GO" id="GO:0005829">
    <property type="term" value="C:cytosol"/>
    <property type="evidence" value="ECO:0007669"/>
    <property type="project" value="TreeGrafter"/>
</dbReference>
<dbReference type="Pfam" id="PF21999">
    <property type="entry name" value="IMS_HHH_1"/>
    <property type="match status" value="1"/>
</dbReference>
<dbReference type="InterPro" id="IPR043502">
    <property type="entry name" value="DNA/RNA_pol_sf"/>
</dbReference>
<dbReference type="Gene3D" id="3.30.70.270">
    <property type="match status" value="1"/>
</dbReference>
<organism evidence="3 4">
    <name type="scientific">Lysinibacillus xylanilyticus</name>
    <dbReference type="NCBI Taxonomy" id="582475"/>
    <lineage>
        <taxon>Bacteria</taxon>
        <taxon>Bacillati</taxon>
        <taxon>Bacillota</taxon>
        <taxon>Bacilli</taxon>
        <taxon>Bacillales</taxon>
        <taxon>Bacillaceae</taxon>
        <taxon>Lysinibacillus</taxon>
    </lineage>
</organism>
<protein>
    <submittedName>
        <fullName evidence="3">UV damage repair protein UvrX</fullName>
    </submittedName>
</protein>
<comment type="caution">
    <text evidence="3">The sequence shown here is derived from an EMBL/GenBank/DDBJ whole genome shotgun (WGS) entry which is preliminary data.</text>
</comment>
<dbReference type="PROSITE" id="PS50173">
    <property type="entry name" value="UMUC"/>
    <property type="match status" value="1"/>
</dbReference>
<dbReference type="SUPFAM" id="SSF56672">
    <property type="entry name" value="DNA/RNA polymerases"/>
    <property type="match status" value="1"/>
</dbReference>
<evidence type="ECO:0000313" key="3">
    <source>
        <dbReference type="EMBL" id="KMY31856.1"/>
    </source>
</evidence>
<dbReference type="PANTHER" id="PTHR11076:SF35">
    <property type="entry name" value="DNA REPAIR PROTEIN HOMOLOG YOBH"/>
    <property type="match status" value="1"/>
</dbReference>
<dbReference type="GO" id="GO:0006281">
    <property type="term" value="P:DNA repair"/>
    <property type="evidence" value="ECO:0007669"/>
    <property type="project" value="InterPro"/>
</dbReference>
<dbReference type="InterPro" id="IPR001126">
    <property type="entry name" value="UmuC"/>
</dbReference>
<dbReference type="GO" id="GO:0003684">
    <property type="term" value="F:damaged DNA binding"/>
    <property type="evidence" value="ECO:0007669"/>
    <property type="project" value="InterPro"/>
</dbReference>
<dbReference type="InterPro" id="IPR043128">
    <property type="entry name" value="Rev_trsase/Diguanyl_cyclase"/>
</dbReference>
<evidence type="ECO:0000313" key="4">
    <source>
        <dbReference type="Proteomes" id="UP000037326"/>
    </source>
</evidence>
<accession>A0A0K9FCL0</accession>
<dbReference type="RefSeq" id="WP_049664662.1">
    <property type="nucleotide sequence ID" value="NZ_LFXJ01000005.1"/>
</dbReference>